<dbReference type="Pfam" id="PF00440">
    <property type="entry name" value="TetR_N"/>
    <property type="match status" value="1"/>
</dbReference>
<dbReference type="AlphaFoldDB" id="A0A421B3H0"/>
<dbReference type="InterPro" id="IPR001647">
    <property type="entry name" value="HTH_TetR"/>
</dbReference>
<evidence type="ECO:0000256" key="3">
    <source>
        <dbReference type="ARBA" id="ARBA00023163"/>
    </source>
</evidence>
<gene>
    <name evidence="6" type="ORF">CLV68_3355</name>
</gene>
<dbReference type="InterPro" id="IPR009057">
    <property type="entry name" value="Homeodomain-like_sf"/>
</dbReference>
<evidence type="ECO:0000313" key="7">
    <source>
        <dbReference type="Proteomes" id="UP000282454"/>
    </source>
</evidence>
<feature type="domain" description="HTH tetR-type" evidence="5">
    <location>
        <begin position="13"/>
        <end position="73"/>
    </location>
</feature>
<dbReference type="EMBL" id="RCDD01000002">
    <property type="protein sequence ID" value="RLK58875.1"/>
    <property type="molecule type" value="Genomic_DNA"/>
</dbReference>
<dbReference type="PANTHER" id="PTHR30055:SF234">
    <property type="entry name" value="HTH-TYPE TRANSCRIPTIONAL REGULATOR BETI"/>
    <property type="match status" value="1"/>
</dbReference>
<dbReference type="SUPFAM" id="SSF48498">
    <property type="entry name" value="Tetracyclin repressor-like, C-terminal domain"/>
    <property type="match status" value="1"/>
</dbReference>
<dbReference type="PRINTS" id="PR00455">
    <property type="entry name" value="HTHTETR"/>
</dbReference>
<keyword evidence="3" id="KW-0804">Transcription</keyword>
<dbReference type="InterPro" id="IPR050109">
    <property type="entry name" value="HTH-type_TetR-like_transc_reg"/>
</dbReference>
<proteinExistence type="predicted"/>
<dbReference type="Gene3D" id="1.10.357.10">
    <property type="entry name" value="Tetracycline Repressor, domain 2"/>
    <property type="match status" value="1"/>
</dbReference>
<dbReference type="RefSeq" id="WP_246009915.1">
    <property type="nucleotide sequence ID" value="NZ_RCDD01000002.1"/>
</dbReference>
<name>A0A421B3H0_9PSEU</name>
<dbReference type="InterPro" id="IPR036271">
    <property type="entry name" value="Tet_transcr_reg_TetR-rel_C_sf"/>
</dbReference>
<dbReference type="GO" id="GO:0003700">
    <property type="term" value="F:DNA-binding transcription factor activity"/>
    <property type="evidence" value="ECO:0007669"/>
    <property type="project" value="TreeGrafter"/>
</dbReference>
<protein>
    <submittedName>
        <fullName evidence="6">TetR family transcriptional regulator</fullName>
    </submittedName>
</protein>
<evidence type="ECO:0000256" key="4">
    <source>
        <dbReference type="PROSITE-ProRule" id="PRU00335"/>
    </source>
</evidence>
<dbReference type="PANTHER" id="PTHR30055">
    <property type="entry name" value="HTH-TYPE TRANSCRIPTIONAL REGULATOR RUTR"/>
    <property type="match status" value="1"/>
</dbReference>
<dbReference type="SUPFAM" id="SSF46689">
    <property type="entry name" value="Homeodomain-like"/>
    <property type="match status" value="1"/>
</dbReference>
<comment type="caution">
    <text evidence="6">The sequence shown here is derived from an EMBL/GenBank/DDBJ whole genome shotgun (WGS) entry which is preliminary data.</text>
</comment>
<keyword evidence="1" id="KW-0805">Transcription regulation</keyword>
<dbReference type="PROSITE" id="PS50977">
    <property type="entry name" value="HTH_TETR_2"/>
    <property type="match status" value="1"/>
</dbReference>
<keyword evidence="7" id="KW-1185">Reference proteome</keyword>
<dbReference type="Proteomes" id="UP000282454">
    <property type="component" value="Unassembled WGS sequence"/>
</dbReference>
<evidence type="ECO:0000256" key="1">
    <source>
        <dbReference type="ARBA" id="ARBA00023015"/>
    </source>
</evidence>
<evidence type="ECO:0000313" key="6">
    <source>
        <dbReference type="EMBL" id="RLK58875.1"/>
    </source>
</evidence>
<reference evidence="6 7" key="1">
    <citation type="submission" date="2018-10" db="EMBL/GenBank/DDBJ databases">
        <title>Genomic Encyclopedia of Archaeal and Bacterial Type Strains, Phase II (KMG-II): from individual species to whole genera.</title>
        <authorList>
            <person name="Goeker M."/>
        </authorList>
    </citation>
    <scope>NUCLEOTIDE SEQUENCE [LARGE SCALE GENOMIC DNA]</scope>
    <source>
        <strain evidence="6 7">DSM 45657</strain>
    </source>
</reference>
<sequence>MTATPVSRKRQAELTEIALKAAARRVFARKGFVGAKISDITAEAGRASGSFYNHFASKEALLESLLTDWIAAAGDELTQHGDDHDLADPEHLRWHVAAVWRTYREHGPEIRALREAAIVDPAFAARLSALRFAETHVLREHLQAMRDRGHALPGSNDLVASAMLATLTEFCQNWILDQPDPTQPPLPDDEAIDTLTAFLLHGITGPA</sequence>
<dbReference type="GO" id="GO:0000976">
    <property type="term" value="F:transcription cis-regulatory region binding"/>
    <property type="evidence" value="ECO:0007669"/>
    <property type="project" value="TreeGrafter"/>
</dbReference>
<keyword evidence="2 4" id="KW-0238">DNA-binding</keyword>
<evidence type="ECO:0000259" key="5">
    <source>
        <dbReference type="PROSITE" id="PS50977"/>
    </source>
</evidence>
<evidence type="ECO:0000256" key="2">
    <source>
        <dbReference type="ARBA" id="ARBA00023125"/>
    </source>
</evidence>
<dbReference type="Gene3D" id="1.10.10.60">
    <property type="entry name" value="Homeodomain-like"/>
    <property type="match status" value="1"/>
</dbReference>
<organism evidence="6 7">
    <name type="scientific">Actinokineospora cianjurensis</name>
    <dbReference type="NCBI Taxonomy" id="585224"/>
    <lineage>
        <taxon>Bacteria</taxon>
        <taxon>Bacillati</taxon>
        <taxon>Actinomycetota</taxon>
        <taxon>Actinomycetes</taxon>
        <taxon>Pseudonocardiales</taxon>
        <taxon>Pseudonocardiaceae</taxon>
        <taxon>Actinokineospora</taxon>
    </lineage>
</organism>
<accession>A0A421B3H0</accession>
<feature type="DNA-binding region" description="H-T-H motif" evidence="4">
    <location>
        <begin position="36"/>
        <end position="55"/>
    </location>
</feature>